<dbReference type="NCBIfam" id="TIGR01845">
    <property type="entry name" value="outer_NodT"/>
    <property type="match status" value="1"/>
</dbReference>
<evidence type="ECO:0000256" key="9">
    <source>
        <dbReference type="ARBA" id="ARBA00037313"/>
    </source>
</evidence>
<dbReference type="AlphaFoldDB" id="A0A0C2EGV0"/>
<dbReference type="Pfam" id="PF02321">
    <property type="entry name" value="OEP"/>
    <property type="match status" value="2"/>
</dbReference>
<dbReference type="EMBL" id="JXDG01000010">
    <property type="protein sequence ID" value="KIH85259.1"/>
    <property type="molecule type" value="Genomic_DNA"/>
</dbReference>
<comment type="caution">
    <text evidence="11">The sequence shown here is derived from an EMBL/GenBank/DDBJ whole genome shotgun (WGS) entry which is preliminary data.</text>
</comment>
<dbReference type="PROSITE" id="PS51257">
    <property type="entry name" value="PROKAR_LIPOPROTEIN"/>
    <property type="match status" value="1"/>
</dbReference>
<evidence type="ECO:0000313" key="11">
    <source>
        <dbReference type="EMBL" id="KIH85259.1"/>
    </source>
</evidence>
<evidence type="ECO:0000256" key="7">
    <source>
        <dbReference type="ARBA" id="ARBA00023237"/>
    </source>
</evidence>
<protein>
    <submittedName>
        <fullName evidence="11">Outer membrane component of tripartite multidrug resistance system</fullName>
    </submittedName>
</protein>
<dbReference type="SUPFAM" id="SSF56954">
    <property type="entry name" value="Outer membrane efflux proteins (OEP)"/>
    <property type="match status" value="1"/>
</dbReference>
<dbReference type="PANTHER" id="PTHR30203:SF20">
    <property type="entry name" value="MULTIDRUG RESISTANCE OUTER MEMBRANE PROTEIN MDTP-RELATED"/>
    <property type="match status" value="1"/>
</dbReference>
<dbReference type="PATRIC" id="fig|226910.6.peg.1040"/>
<dbReference type="OrthoDB" id="9770517at2"/>
<keyword evidence="5 10" id="KW-0472">Membrane</keyword>
<comment type="similarity">
    <text evidence="1 10">Belongs to the outer membrane factor (OMF) (TC 1.B.17) family.</text>
</comment>
<proteinExistence type="inferred from homology"/>
<evidence type="ECO:0000313" key="12">
    <source>
        <dbReference type="Proteomes" id="UP000031535"/>
    </source>
</evidence>
<evidence type="ECO:0000256" key="6">
    <source>
        <dbReference type="ARBA" id="ARBA00023139"/>
    </source>
</evidence>
<evidence type="ECO:0000256" key="1">
    <source>
        <dbReference type="ARBA" id="ARBA00007613"/>
    </source>
</evidence>
<accession>A0A0C2EGV0</accession>
<sequence>MPRRISRELKTLSVWALSLTLSGCIGTGGIAPQGQTLAANTLLTDEAIRSAERDAHWPVAQWWQAYGDRQLDQWIDRAVQGSPSLAMAAARVRQARALAGLAESAESVQIKGDAALKRHNWGKDQFYGPGELAGTTTWDNNAALGLSYSLDLWGRESNASERAVDLAHMSVAEARQARLELQNSIVRAYIQLSLHYAQRDIVEATLKQQMQILDLAQKRLNGGLGTQFEVSQAETPLPETHRQIDTLDEEIALSRNQLAALAGVGPGEGAHLQRPSLSLHTTLKLPSALPAQLLGQRPDVVASRWQVAAQARGIDVAHAGFYPNVDLVGNLGYMATGGSLLGFLAGKKFNYGVGPAVSLPIFDGGRLRAELGEAAAGYDIAVAKYNQTLVNALKGISDQLIRRESLDKQQVFAAESVASAQKTYDIAMIAYQRGLTDYLNVLNAQTLLFHQQQVEQQVQAARLSAHAELVTELGGGLGAGNDVPAESRTVANKPPAVLAAFDH</sequence>
<dbReference type="RefSeq" id="WP_040064384.1">
    <property type="nucleotide sequence ID" value="NZ_JXDG01000010.1"/>
</dbReference>
<dbReference type="STRING" id="226910.UCMB321_1047"/>
<keyword evidence="12" id="KW-1185">Reference proteome</keyword>
<keyword evidence="7" id="KW-0998">Cell outer membrane</keyword>
<dbReference type="GO" id="GO:0015562">
    <property type="term" value="F:efflux transmembrane transporter activity"/>
    <property type="evidence" value="ECO:0007669"/>
    <property type="project" value="InterPro"/>
</dbReference>
<reference evidence="11 12" key="1">
    <citation type="submission" date="2015-01" db="EMBL/GenBank/DDBJ databases">
        <title>Complete genome of Pseudomonas batumici UCM B-321 producer of the batumin antibiotic with strong antistaphilococcal and potential anticancer activity.</title>
        <authorList>
            <person name="Klochko V.V."/>
            <person name="Zelena L.B."/>
            <person name="Elena K.A."/>
            <person name="Reva O.N."/>
        </authorList>
    </citation>
    <scope>NUCLEOTIDE SEQUENCE [LARGE SCALE GENOMIC DNA]</scope>
    <source>
        <strain evidence="11 12">UCM B-321</strain>
    </source>
</reference>
<comment type="subcellular location">
    <subcellularLocation>
        <location evidence="10">Cell outer membrane</location>
        <topology evidence="10">Lipid-anchor</topology>
    </subcellularLocation>
</comment>
<dbReference type="GO" id="GO:0009279">
    <property type="term" value="C:cell outer membrane"/>
    <property type="evidence" value="ECO:0007669"/>
    <property type="project" value="UniProtKB-SubCell"/>
</dbReference>
<evidence type="ECO:0000256" key="2">
    <source>
        <dbReference type="ARBA" id="ARBA00022452"/>
    </source>
</evidence>
<dbReference type="Proteomes" id="UP000031535">
    <property type="component" value="Unassembled WGS sequence"/>
</dbReference>
<evidence type="ECO:0000256" key="3">
    <source>
        <dbReference type="ARBA" id="ARBA00022692"/>
    </source>
</evidence>
<dbReference type="InterPro" id="IPR010131">
    <property type="entry name" value="MdtP/NodT-like"/>
</dbReference>
<evidence type="ECO:0000256" key="8">
    <source>
        <dbReference type="ARBA" id="ARBA00023288"/>
    </source>
</evidence>
<name>A0A0C2EGV0_9PSED</name>
<keyword evidence="6 10" id="KW-0564">Palmitate</keyword>
<keyword evidence="4" id="KW-0732">Signal</keyword>
<keyword evidence="2 10" id="KW-1134">Transmembrane beta strand</keyword>
<keyword evidence="8 10" id="KW-0449">Lipoprotein</keyword>
<organism evidence="11 12">
    <name type="scientific">Pseudomonas batumici</name>
    <dbReference type="NCBI Taxonomy" id="226910"/>
    <lineage>
        <taxon>Bacteria</taxon>
        <taxon>Pseudomonadati</taxon>
        <taxon>Pseudomonadota</taxon>
        <taxon>Gammaproteobacteria</taxon>
        <taxon>Pseudomonadales</taxon>
        <taxon>Pseudomonadaceae</taxon>
        <taxon>Pseudomonas</taxon>
    </lineage>
</organism>
<evidence type="ECO:0000256" key="5">
    <source>
        <dbReference type="ARBA" id="ARBA00023136"/>
    </source>
</evidence>
<dbReference type="Gene3D" id="1.20.1600.10">
    <property type="entry name" value="Outer membrane efflux proteins (OEP)"/>
    <property type="match status" value="1"/>
</dbReference>
<dbReference type="Gene3D" id="2.20.200.10">
    <property type="entry name" value="Outer membrane efflux proteins (OEP)"/>
    <property type="match status" value="1"/>
</dbReference>
<comment type="function">
    <text evidence="9">Could be involved in resistance to puromycin, acriflavine and tetraphenylarsonium chloride.</text>
</comment>
<gene>
    <name evidence="11" type="ORF">UCMB321_1047</name>
</gene>
<evidence type="ECO:0000256" key="10">
    <source>
        <dbReference type="RuleBase" id="RU362097"/>
    </source>
</evidence>
<keyword evidence="3 10" id="KW-0812">Transmembrane</keyword>
<dbReference type="InterPro" id="IPR003423">
    <property type="entry name" value="OMP_efflux"/>
</dbReference>
<evidence type="ECO:0000256" key="4">
    <source>
        <dbReference type="ARBA" id="ARBA00022729"/>
    </source>
</evidence>
<dbReference type="PANTHER" id="PTHR30203">
    <property type="entry name" value="OUTER MEMBRANE CATION EFFLUX PROTEIN"/>
    <property type="match status" value="1"/>
</dbReference>